<dbReference type="GO" id="GO:0006281">
    <property type="term" value="P:DNA repair"/>
    <property type="evidence" value="ECO:0007669"/>
    <property type="project" value="TreeGrafter"/>
</dbReference>
<protein>
    <recommendedName>
        <fullName evidence="8">Transformation/transcription domain-associated protein</fullName>
    </recommendedName>
</protein>
<evidence type="ECO:0000256" key="1">
    <source>
        <dbReference type="ARBA" id="ARBA00007234"/>
    </source>
</evidence>
<dbReference type="Gene3D" id="1.10.1070.11">
    <property type="entry name" value="Phosphatidylinositol 3-/4-kinase, catalytic domain"/>
    <property type="match status" value="1"/>
</dbReference>
<dbReference type="GO" id="GO:0004672">
    <property type="term" value="F:protein kinase activity"/>
    <property type="evidence" value="ECO:0007669"/>
    <property type="project" value="UniProtKB-ARBA"/>
</dbReference>
<dbReference type="Proteomes" id="UP001209878">
    <property type="component" value="Unassembled WGS sequence"/>
</dbReference>
<feature type="compositionally biased region" description="Basic and acidic residues" evidence="2">
    <location>
        <begin position="1126"/>
        <end position="1139"/>
    </location>
</feature>
<dbReference type="SUPFAM" id="SSF48371">
    <property type="entry name" value="ARM repeat"/>
    <property type="match status" value="1"/>
</dbReference>
<dbReference type="PANTHER" id="PTHR11139:SF1">
    <property type="entry name" value="TRANSFORMATION_TRANSCRIPTION DOMAIN-ASSOCIATED PROTEIN"/>
    <property type="match status" value="1"/>
</dbReference>
<keyword evidence="3" id="KW-1133">Transmembrane helix</keyword>
<evidence type="ECO:0000313" key="7">
    <source>
        <dbReference type="Proteomes" id="UP001209878"/>
    </source>
</evidence>
<dbReference type="InterPro" id="IPR011990">
    <property type="entry name" value="TPR-like_helical_dom_sf"/>
</dbReference>
<dbReference type="GO" id="GO:0035267">
    <property type="term" value="C:NuA4 histone acetyltransferase complex"/>
    <property type="evidence" value="ECO:0007669"/>
    <property type="project" value="TreeGrafter"/>
</dbReference>
<comment type="caution">
    <text evidence="6">The sequence shown here is derived from an EMBL/GenBank/DDBJ whole genome shotgun (WGS) entry which is preliminary data.</text>
</comment>
<gene>
    <name evidence="6" type="ORF">NP493_930g01022</name>
</gene>
<keyword evidence="3" id="KW-0472">Membrane</keyword>
<evidence type="ECO:0008006" key="8">
    <source>
        <dbReference type="Google" id="ProtNLM"/>
    </source>
</evidence>
<dbReference type="InterPro" id="IPR016024">
    <property type="entry name" value="ARM-type_fold"/>
</dbReference>
<dbReference type="Pfam" id="PF20206">
    <property type="entry name" value="Tra1_ring"/>
    <property type="match status" value="1"/>
</dbReference>
<dbReference type="SUPFAM" id="SSF56112">
    <property type="entry name" value="Protein kinase-like (PK-like)"/>
    <property type="match status" value="1"/>
</dbReference>
<evidence type="ECO:0000256" key="3">
    <source>
        <dbReference type="SAM" id="Phobius"/>
    </source>
</evidence>
<dbReference type="InterPro" id="IPR000403">
    <property type="entry name" value="PI3/4_kinase_cat_dom"/>
</dbReference>
<dbReference type="Pfam" id="PF02259">
    <property type="entry name" value="FAT"/>
    <property type="match status" value="1"/>
</dbReference>
<keyword evidence="3" id="KW-0812">Transmembrane</keyword>
<dbReference type="InterPro" id="IPR011009">
    <property type="entry name" value="Kinase-like_dom_sf"/>
</dbReference>
<evidence type="ECO:0000313" key="6">
    <source>
        <dbReference type="EMBL" id="KAK2172768.1"/>
    </source>
</evidence>
<keyword evidence="7" id="KW-1185">Reference proteome</keyword>
<dbReference type="InterPro" id="IPR050517">
    <property type="entry name" value="DDR_Repair_Kinase"/>
</dbReference>
<feature type="domain" description="PI3K/PI4K catalytic" evidence="4">
    <location>
        <begin position="2197"/>
        <end position="2487"/>
    </location>
</feature>
<dbReference type="InterPro" id="IPR003151">
    <property type="entry name" value="PIK-rel_kinase_FAT"/>
</dbReference>
<feature type="compositionally biased region" description="Polar residues" evidence="2">
    <location>
        <begin position="633"/>
        <end position="643"/>
    </location>
</feature>
<dbReference type="Pfam" id="PF00454">
    <property type="entry name" value="PI3_PI4_kinase"/>
    <property type="match status" value="1"/>
</dbReference>
<dbReference type="PANTHER" id="PTHR11139">
    <property type="entry name" value="ATAXIA TELANGIECTASIA MUTATED ATM -RELATED"/>
    <property type="match status" value="1"/>
</dbReference>
<evidence type="ECO:0000256" key="2">
    <source>
        <dbReference type="SAM" id="MobiDB-lite"/>
    </source>
</evidence>
<dbReference type="PROSITE" id="PS50290">
    <property type="entry name" value="PI3_4_KINASE_3"/>
    <property type="match status" value="1"/>
</dbReference>
<organism evidence="6 7">
    <name type="scientific">Ridgeia piscesae</name>
    <name type="common">Tubeworm</name>
    <dbReference type="NCBI Taxonomy" id="27915"/>
    <lineage>
        <taxon>Eukaryota</taxon>
        <taxon>Metazoa</taxon>
        <taxon>Spiralia</taxon>
        <taxon>Lophotrochozoa</taxon>
        <taxon>Annelida</taxon>
        <taxon>Polychaeta</taxon>
        <taxon>Sedentaria</taxon>
        <taxon>Canalipalpata</taxon>
        <taxon>Sabellida</taxon>
        <taxon>Siboglinidae</taxon>
        <taxon>Ridgeia</taxon>
    </lineage>
</organism>
<evidence type="ECO:0000259" key="5">
    <source>
        <dbReference type="PROSITE" id="PS51189"/>
    </source>
</evidence>
<feature type="domain" description="FAT" evidence="5">
    <location>
        <begin position="1247"/>
        <end position="1869"/>
    </location>
</feature>
<name>A0AAD9KLS1_RIDPI</name>
<dbReference type="InterPro" id="IPR014009">
    <property type="entry name" value="PIK_FAT"/>
</dbReference>
<dbReference type="EMBL" id="JAODUO010000930">
    <property type="protein sequence ID" value="KAK2172768.1"/>
    <property type="molecule type" value="Genomic_DNA"/>
</dbReference>
<dbReference type="SUPFAM" id="SSF48452">
    <property type="entry name" value="TPR-like"/>
    <property type="match status" value="1"/>
</dbReference>
<dbReference type="GO" id="GO:0000124">
    <property type="term" value="C:SAGA complex"/>
    <property type="evidence" value="ECO:0007669"/>
    <property type="project" value="TreeGrafter"/>
</dbReference>
<feature type="region of interest" description="Disordered" evidence="2">
    <location>
        <begin position="1969"/>
        <end position="1988"/>
    </location>
</feature>
<dbReference type="InterPro" id="IPR036940">
    <property type="entry name" value="PI3/4_kinase_cat_sf"/>
</dbReference>
<reference evidence="6" key="1">
    <citation type="journal article" date="2023" name="Mol. Biol. Evol.">
        <title>Third-Generation Sequencing Reveals the Adaptive Role of the Epigenome in Three Deep-Sea Polychaetes.</title>
        <authorList>
            <person name="Perez M."/>
            <person name="Aroh O."/>
            <person name="Sun Y."/>
            <person name="Lan Y."/>
            <person name="Juniper S.K."/>
            <person name="Young C.R."/>
            <person name="Angers B."/>
            <person name="Qian P.Y."/>
        </authorList>
    </citation>
    <scope>NUCLEOTIDE SEQUENCE</scope>
    <source>
        <strain evidence="6">R07B-5</strain>
    </source>
</reference>
<dbReference type="CDD" id="cd05163">
    <property type="entry name" value="PIKK_TRRAP"/>
    <property type="match status" value="1"/>
</dbReference>
<dbReference type="GO" id="GO:0005634">
    <property type="term" value="C:nucleus"/>
    <property type="evidence" value="ECO:0007669"/>
    <property type="project" value="TreeGrafter"/>
</dbReference>
<dbReference type="InterPro" id="IPR046805">
    <property type="entry name" value="Tra1_ring"/>
</dbReference>
<feature type="region of interest" description="Disordered" evidence="2">
    <location>
        <begin position="612"/>
        <end position="643"/>
    </location>
</feature>
<comment type="similarity">
    <text evidence="1">Belongs to the PI3/PI4-kinase family. TRA1 subfamily.</text>
</comment>
<dbReference type="PROSITE" id="PS51189">
    <property type="entry name" value="FAT"/>
    <property type="match status" value="1"/>
</dbReference>
<feature type="transmembrane region" description="Helical" evidence="3">
    <location>
        <begin position="1422"/>
        <end position="1445"/>
    </location>
</feature>
<sequence>MTVHFISGFQIDMEMVHTAMRPLLLMLGDYRGLSLNVIHVLSSLTQLFPNTFNEKLCEQLLSHLKNWMEEAVKVQKAGHVGVTGQVVSTELKTCAAIINVFHLIPAASQKMIEPLTSLVLKGERELLVEVGSPFQEPLIKFLARYPQQTVDIFLSEVKIKDPIWNRCFQNMLEVAQGEPFRLILKNSLPRLISLALTQYQAILIINILVHYDDDWLPKHPPGVITNLLKIWVAESFQERHKKVDNVDYIHWQEPRLLVECLLNYFRHHPNEIELLFHLLRSFTARFMAQFQFFKDFLEDTIAQTYSVDWKRKAFFKFVEIFHDQGWPQTLKAKILQHILIPSFANSFEKGEGERLIGGVPAPDQDSNDNVISVFINRVIDPDNPFGTSDAVRILLLQFSSLLVEQASAHIHDAANKKQGNKLRRLMTFAWPCLLAKNCVDPATKYHGHLLLSHIIAKFAIHKRIVLQVFHSLLKAHAVEARTVVRQALEILTPAMPGRMEDGNGMLTHWTKKIIVEEGHTMAQLVHILQLLVRHLRVYYPVRHHLIQHMVSSIHRLGFTPSATMEHRKLAVDLAEIVIKWELQRTKEDQEQTTEVSLTVDTPQPAPVAAAVGAKRLSSSTEPTTDAKKLRHASGTSVRSTTADTSKPIDKQFCDAVVNFLLRIACQVNEASTTMGSPGELLSRRCVALLKMALRPEVWPGADLKLAWFDKILMTVESHQPNFANICTALELLSFLLTILRKEVILSSFKPLQRGIAACMTCPNSKVIRSVHSLLSRLMSIFPTEPATSNVASKYEELECLYACVSKVVYEGLTKYEKTTSGSPSQLFGTLMILKAACMHNTCYIDRLITSFMRVLQRMAREHLTSSTTEPSPVASELLILSLDLVKNRVGVMGPDMRKNFIGGILVGLIEKTHDNKVIKAITKMVEDWVKIKTPIAINQSPSLREKAILLVKLMQHVEKRFPEDQDLNAQFLELVNYIYRDEALSGSELTSKLEPAFLAGLRCQQPGIRQKFVDVFDSSVKKRIYDRLLYIVCSQNWEAMAGHFWIKQCIELLLNVAVNGLSIQSSSSATVLPSPTSVINLADSHDKAAFLMVTKMKEEPMDVESLDVNKEEDDIDIELAGTAEETMSKEPRKKETHDRKQNLQVMLQRQAKFLETCREVKTVSYLHALSQLCHCDTHLAHDTWLQLFPRVWKVLSERMQHGLAGELGPFLCSGSHVIQKDVHPSSIHTFLEALCHCVPAVPIRPCVLKYLGKTHNLWHRAALMLEQMAFQNGLSTQLVRTKPVASEYEFEPVTSPQQETLDSLCELYSLLKEEDLLVGLWQKRAKFAETSVALAYEQHGFFEQAQQSYEQAMGKARQDHNSGPASLSILPEYKLWEDHWIRSVLYGLYPVLYGLYPVLYCLYLVLYGLYPVLYGLYPVLYGLYPVLYCLYPVLYGLYPVLYSLYQELNQWDLLLEYASVKGNTNPHLVLESAWRVPNWTLMKEALAQVELSCPKELAWKVNLYRGYIAICHPDDHHLNMIDRLVETSSNLAIKEWRRLPSAVSHIHVGLLQAAQQIMELSEAAQINQGLQPTNIGREASLHDMKAIVKTWRNRLPMISDDLSHWSDIFTWRQHHYQFIQSSHSMLGVHASAQAIIHFGKIARKHGLTGVCLDSLSRIHTIPSVPIVDCFQKIRQQVKCYLQMSGVMGKNELHEGLEVIESTNLRYFTKEMTAEFYALKGMFLAQIGRSEDANKAFSAAVQMHDTLVKAWALWADYLEALFTRERNIATGVCAITCFLHACRHQNESKSRKYLAKVLWLLTYDDEKSTLAEAVDKYCVGVPPIQWLPWIPQLLTCLVRNEGRLILNLLSKVGSMYPQAVYFPIRTLYLTLKIEQRERYKSGATELLAGPHFSRASTSSATTTTDTTSVASSSVTTSTVTCSPLTQVTSPAIMSPDVSTPITSSGIATSLIDAIGQPQVSSQSSVVSTAATSLTSGQPPQTTGSDAGPIRATAPMWRCSRIMHTQRDLHPTILSSLEGIVDQMVWFRENWYEEVLRQLRQGLTKCYAVAFENRGAVAEATITPHTLNFVRKLVSTFGVGIENVSSVTTTFSSTASESLARRAQATAQDPVFQKMKGQFTTDFDFTVPGSTKLHNLINKLKKWIKILEAKIKLLPRSFLIEEKCRFLSNFSLNTAEVELPGEFLLPKHSHYYVKIARFMPRVETVHKHNTAARRLFIRGHNGKIYPYLVVNDACLTESRREERVLQLLRMLNHFLSKQKETCRRLLHFTVPRVVAVSPQMRLIEDNPSSLSLADLYKQRCDKRNVEHDAPIARYYERLATVQARGCQASHQVLRDILKDVQVNMVPRGLLKEWATHTFPSSTDYWTFRKNFTIQLAVCGFAEFVLHLTRMNPDMMYLHRDSGFLNIAYFKFDIDDQSGELDANRPVPFRLTPNIAEFLTATGVTGPLTAAMVSSARCFVQPQYKLPSFLRAMLRDEYITWHKKYSLMCV</sequence>
<dbReference type="SMART" id="SM00146">
    <property type="entry name" value="PI3Kc"/>
    <property type="match status" value="1"/>
</dbReference>
<feature type="region of interest" description="Disordered" evidence="2">
    <location>
        <begin position="1120"/>
        <end position="1139"/>
    </location>
</feature>
<dbReference type="GO" id="GO:0006355">
    <property type="term" value="P:regulation of DNA-templated transcription"/>
    <property type="evidence" value="ECO:0007669"/>
    <property type="project" value="TreeGrafter"/>
</dbReference>
<accession>A0AAD9KLS1</accession>
<evidence type="ECO:0000259" key="4">
    <source>
        <dbReference type="PROSITE" id="PS50290"/>
    </source>
</evidence>
<feature type="transmembrane region" description="Helical" evidence="3">
    <location>
        <begin position="1384"/>
        <end position="1410"/>
    </location>
</feature>
<proteinExistence type="inferred from homology"/>